<dbReference type="InterPro" id="IPR013786">
    <property type="entry name" value="AcylCoA_DH/ox_N"/>
</dbReference>
<reference evidence="11 12" key="1">
    <citation type="submission" date="2020-12" db="EMBL/GenBank/DDBJ databases">
        <title>Oil enriched cultivation method for isolating marine PHA-producing bacteria.</title>
        <authorList>
            <person name="Zheng W."/>
            <person name="Yu S."/>
            <person name="Huang Y."/>
        </authorList>
    </citation>
    <scope>NUCLEOTIDE SEQUENCE [LARGE SCALE GENOMIC DNA]</scope>
    <source>
        <strain evidence="11 12">SN0-2</strain>
    </source>
</reference>
<dbReference type="Gene3D" id="1.10.540.10">
    <property type="entry name" value="Acyl-CoA dehydrogenase/oxidase, N-terminal domain"/>
    <property type="match status" value="1"/>
</dbReference>
<evidence type="ECO:0000313" key="12">
    <source>
        <dbReference type="Proteomes" id="UP000664293"/>
    </source>
</evidence>
<sequence>MSEIKIPLRDMRFAMRELFGWDQHYAALGYEDASPDVVDAILEEGAKFCENVLAPLNQIGDQQGCTWVDGEVKTPEGFKEAYQQFVEAGWPSLPHKEEHGGQGLPPSLGTILSEMVGTANWSWGMYPGLSHGAMNTLEAHGTDGQKATYLTKLVEGSWTGTMCLTEPHCGTDLGILRTKAEPNDDGSYSINGTKIFISAGEHDMAENIVHIVLARLPDAPAGTKGISLFIVPKFLPSEDGSVGERNGVTCGSLEHKMGIHGNATAVLNFDGAKGFLIGPPNKGLNCMFTFMNTARLGTALQGVAHAEAGFQKSLAYAKDRLQMRSLSGPKNPQGAADPIIVHPDVRRMLMTQKAFAEGGRMLVLLCAQQVDRSHSGSEEERKDADDLLAFLTPIAKAFLTETGYESANLGLQCFGGHGYIAEWGMEQNVRDARIATIYEGTTGIQALDLLGRKVLMSQGELLRKFTKIVHKFCQAEVDNEALAPYVSKLQEINKEWGELTMNIGVKAMENPDEVGAASVDYLMYSGYAVQAYLWALSAKVANEQIAAGTAEEDFYRSKLVTARFFFDRILPRTATHAAAMQSGADNLMSLDAEHFVF</sequence>
<keyword evidence="12" id="KW-1185">Reference proteome</keyword>
<dbReference type="Pfam" id="PF02770">
    <property type="entry name" value="Acyl-CoA_dh_M"/>
    <property type="match status" value="1"/>
</dbReference>
<protein>
    <submittedName>
        <fullName evidence="11">Acyl-CoA dehydrogenase C-terminal domain-containing protein</fullName>
    </submittedName>
</protein>
<dbReference type="Pfam" id="PF00441">
    <property type="entry name" value="Acyl-CoA_dh_1"/>
    <property type="match status" value="1"/>
</dbReference>
<keyword evidence="5 6" id="KW-0560">Oxidoreductase</keyword>
<dbReference type="InterPro" id="IPR052166">
    <property type="entry name" value="Diverse_Acyl-CoA_DH"/>
</dbReference>
<comment type="caution">
    <text evidence="11">The sequence shown here is derived from an EMBL/GenBank/DDBJ whole genome shotgun (WGS) entry which is preliminary data.</text>
</comment>
<organism evidence="11 12">
    <name type="scientific">Microbulbifer salipaludis</name>
    <dbReference type="NCBI Taxonomy" id="187980"/>
    <lineage>
        <taxon>Bacteria</taxon>
        <taxon>Pseudomonadati</taxon>
        <taxon>Pseudomonadota</taxon>
        <taxon>Gammaproteobacteria</taxon>
        <taxon>Cellvibrionales</taxon>
        <taxon>Microbulbiferaceae</taxon>
        <taxon>Microbulbifer</taxon>
    </lineage>
</organism>
<gene>
    <name evidence="11" type="ORF">JF535_13940</name>
</gene>
<evidence type="ECO:0000259" key="7">
    <source>
        <dbReference type="Pfam" id="PF00441"/>
    </source>
</evidence>
<evidence type="ECO:0000259" key="10">
    <source>
        <dbReference type="Pfam" id="PF12806"/>
    </source>
</evidence>
<feature type="domain" description="Acyl-CoA oxidase/dehydrogenase middle" evidence="8">
    <location>
        <begin position="162"/>
        <end position="270"/>
    </location>
</feature>
<dbReference type="EMBL" id="JAEKJR010000002">
    <property type="protein sequence ID" value="MBN8431951.1"/>
    <property type="molecule type" value="Genomic_DNA"/>
</dbReference>
<dbReference type="InterPro" id="IPR046373">
    <property type="entry name" value="Acyl-CoA_Oxase/DH_mid-dom_sf"/>
</dbReference>
<keyword evidence="3 6" id="KW-0285">Flavoprotein</keyword>
<evidence type="ECO:0000259" key="8">
    <source>
        <dbReference type="Pfam" id="PF02770"/>
    </source>
</evidence>
<evidence type="ECO:0000256" key="4">
    <source>
        <dbReference type="ARBA" id="ARBA00022827"/>
    </source>
</evidence>
<dbReference type="InterPro" id="IPR006091">
    <property type="entry name" value="Acyl-CoA_Oxase/DH_mid-dom"/>
</dbReference>
<dbReference type="Pfam" id="PF12806">
    <property type="entry name" value="Acyl-CoA_dh_C"/>
    <property type="match status" value="1"/>
</dbReference>
<evidence type="ECO:0000256" key="2">
    <source>
        <dbReference type="ARBA" id="ARBA00009347"/>
    </source>
</evidence>
<evidence type="ECO:0000256" key="5">
    <source>
        <dbReference type="ARBA" id="ARBA00023002"/>
    </source>
</evidence>
<dbReference type="InterPro" id="IPR009075">
    <property type="entry name" value="AcylCo_DH/oxidase_C"/>
</dbReference>
<evidence type="ECO:0000313" key="11">
    <source>
        <dbReference type="EMBL" id="MBN8431951.1"/>
    </source>
</evidence>
<accession>A0ABS3E9L4</accession>
<dbReference type="Gene3D" id="1.20.140.10">
    <property type="entry name" value="Butyryl-CoA Dehydrogenase, subunit A, domain 3"/>
    <property type="match status" value="1"/>
</dbReference>
<dbReference type="InterPro" id="IPR036250">
    <property type="entry name" value="AcylCo_DH-like_C"/>
</dbReference>
<evidence type="ECO:0000256" key="3">
    <source>
        <dbReference type="ARBA" id="ARBA00022630"/>
    </source>
</evidence>
<dbReference type="Pfam" id="PF02771">
    <property type="entry name" value="Acyl-CoA_dh_N"/>
    <property type="match status" value="1"/>
</dbReference>
<dbReference type="Proteomes" id="UP000664293">
    <property type="component" value="Unassembled WGS sequence"/>
</dbReference>
<dbReference type="PANTHER" id="PTHR42803:SF1">
    <property type="entry name" value="BROAD-SPECIFICITY LINEAR ACYL-COA DEHYDROGENASE FADE5"/>
    <property type="match status" value="1"/>
</dbReference>
<feature type="domain" description="Acyl-CoA dehydrogenase/oxidase N-terminal" evidence="9">
    <location>
        <begin position="41"/>
        <end position="156"/>
    </location>
</feature>
<name>A0ABS3E9L4_9GAMM</name>
<dbReference type="SUPFAM" id="SSF47203">
    <property type="entry name" value="Acyl-CoA dehydrogenase C-terminal domain-like"/>
    <property type="match status" value="1"/>
</dbReference>
<dbReference type="InterPro" id="IPR037069">
    <property type="entry name" value="AcylCoA_DH/ox_N_sf"/>
</dbReference>
<dbReference type="Gene3D" id="2.40.110.10">
    <property type="entry name" value="Butyryl-CoA Dehydrogenase, subunit A, domain 2"/>
    <property type="match status" value="1"/>
</dbReference>
<dbReference type="PANTHER" id="PTHR42803">
    <property type="entry name" value="ACYL-COA DEHYDROGENASE"/>
    <property type="match status" value="1"/>
</dbReference>
<dbReference type="SUPFAM" id="SSF56645">
    <property type="entry name" value="Acyl-CoA dehydrogenase NM domain-like"/>
    <property type="match status" value="1"/>
</dbReference>
<evidence type="ECO:0000256" key="6">
    <source>
        <dbReference type="RuleBase" id="RU362125"/>
    </source>
</evidence>
<comment type="cofactor">
    <cofactor evidence="1 6">
        <name>FAD</name>
        <dbReference type="ChEBI" id="CHEBI:57692"/>
    </cofactor>
</comment>
<dbReference type="InterPro" id="IPR009100">
    <property type="entry name" value="AcylCoA_DH/oxidase_NM_dom_sf"/>
</dbReference>
<dbReference type="RefSeq" id="WP_207003178.1">
    <property type="nucleotide sequence ID" value="NZ_JAEKJR010000002.1"/>
</dbReference>
<keyword evidence="4 6" id="KW-0274">FAD</keyword>
<comment type="similarity">
    <text evidence="2 6">Belongs to the acyl-CoA dehydrogenase family.</text>
</comment>
<evidence type="ECO:0000259" key="9">
    <source>
        <dbReference type="Pfam" id="PF02771"/>
    </source>
</evidence>
<evidence type="ECO:0000256" key="1">
    <source>
        <dbReference type="ARBA" id="ARBA00001974"/>
    </source>
</evidence>
<proteinExistence type="inferred from homology"/>
<feature type="domain" description="Acyl-CoA dehydrogenase/oxidase C-terminal" evidence="7">
    <location>
        <begin position="281"/>
        <end position="448"/>
    </location>
</feature>
<feature type="domain" description="Acetyl-CoA dehydrogenase-like C-terminal" evidence="10">
    <location>
        <begin position="465"/>
        <end position="591"/>
    </location>
</feature>
<dbReference type="InterPro" id="IPR025878">
    <property type="entry name" value="Acyl-CoA_dh-like_C_dom"/>
</dbReference>